<sequence length="243" mass="28049">MDWSEERSMIWNLFKIEGMKLKRITWITPILSGLLLLIVTIGEWYLFFREGEGGVYASFNALYLFVSISFLLTGNLLITMVVGTEHESKGWKQFLAAPLSKSHLYMVKLAWVVALILVQGFVFIIGWALIWHVYTTDPLPFLFLLKQVFYCIIATLPVLIIQFYLSIAFENQAIPITIGVLGAIASLFLARSQVNWLHYLPWSYPGLVTPFLPNHIHWLQISLGISTILLLFTNWLFYNKNWN</sequence>
<keyword evidence="1" id="KW-0812">Transmembrane</keyword>
<dbReference type="RefSeq" id="WP_191141668.1">
    <property type="nucleotide sequence ID" value="NZ_JACXAH010000005.1"/>
</dbReference>
<protein>
    <submittedName>
        <fullName evidence="2">ABC transporter permease</fullName>
    </submittedName>
</protein>
<evidence type="ECO:0000256" key="1">
    <source>
        <dbReference type="SAM" id="Phobius"/>
    </source>
</evidence>
<dbReference type="Pfam" id="PF12730">
    <property type="entry name" value="ABC2_membrane_4"/>
    <property type="match status" value="1"/>
</dbReference>
<dbReference type="AlphaFoldDB" id="A0A926N8M0"/>
<dbReference type="Proteomes" id="UP000661691">
    <property type="component" value="Unassembled WGS sequence"/>
</dbReference>
<dbReference type="EMBL" id="JACXAH010000005">
    <property type="protein sequence ID" value="MBD1371678.1"/>
    <property type="molecule type" value="Genomic_DNA"/>
</dbReference>
<feature type="transmembrane region" description="Helical" evidence="1">
    <location>
        <begin position="24"/>
        <end position="47"/>
    </location>
</feature>
<proteinExistence type="predicted"/>
<feature type="transmembrane region" description="Helical" evidence="1">
    <location>
        <begin position="216"/>
        <end position="238"/>
    </location>
</feature>
<evidence type="ECO:0000313" key="2">
    <source>
        <dbReference type="EMBL" id="MBD1371678.1"/>
    </source>
</evidence>
<keyword evidence="1" id="KW-1133">Transmembrane helix</keyword>
<feature type="transmembrane region" description="Helical" evidence="1">
    <location>
        <begin position="59"/>
        <end position="82"/>
    </location>
</feature>
<feature type="transmembrane region" description="Helical" evidence="1">
    <location>
        <begin position="173"/>
        <end position="196"/>
    </location>
</feature>
<organism evidence="2 3">
    <name type="scientific">Polycladospora coralii</name>
    <dbReference type="NCBI Taxonomy" id="2771432"/>
    <lineage>
        <taxon>Bacteria</taxon>
        <taxon>Bacillati</taxon>
        <taxon>Bacillota</taxon>
        <taxon>Bacilli</taxon>
        <taxon>Bacillales</taxon>
        <taxon>Thermoactinomycetaceae</taxon>
        <taxon>Polycladospora</taxon>
    </lineage>
</organism>
<name>A0A926N8M0_9BACL</name>
<feature type="transmembrane region" description="Helical" evidence="1">
    <location>
        <begin position="140"/>
        <end position="161"/>
    </location>
</feature>
<feature type="transmembrane region" description="Helical" evidence="1">
    <location>
        <begin position="109"/>
        <end position="134"/>
    </location>
</feature>
<accession>A0A926N8M0</accession>
<comment type="caution">
    <text evidence="2">The sequence shown here is derived from an EMBL/GenBank/DDBJ whole genome shotgun (WGS) entry which is preliminary data.</text>
</comment>
<dbReference type="CDD" id="cd21809">
    <property type="entry name" value="ABC-2_lan_permease-like"/>
    <property type="match status" value="1"/>
</dbReference>
<evidence type="ECO:0000313" key="3">
    <source>
        <dbReference type="Proteomes" id="UP000661691"/>
    </source>
</evidence>
<keyword evidence="3" id="KW-1185">Reference proteome</keyword>
<gene>
    <name evidence="2" type="ORF">IC620_04810</name>
</gene>
<reference evidence="2" key="1">
    <citation type="submission" date="2020-09" db="EMBL/GenBank/DDBJ databases">
        <title>A novel bacterium of genus Hazenella, isolated from South China Sea.</title>
        <authorList>
            <person name="Huang H."/>
            <person name="Mo K."/>
            <person name="Hu Y."/>
        </authorList>
    </citation>
    <scope>NUCLEOTIDE SEQUENCE</scope>
    <source>
        <strain evidence="2">IB182357</strain>
    </source>
</reference>
<keyword evidence="1" id="KW-0472">Membrane</keyword>